<organism evidence="1 2">
    <name type="scientific">Halocaridina rubra</name>
    <name type="common">Hawaiian red shrimp</name>
    <dbReference type="NCBI Taxonomy" id="373956"/>
    <lineage>
        <taxon>Eukaryota</taxon>
        <taxon>Metazoa</taxon>
        <taxon>Ecdysozoa</taxon>
        <taxon>Arthropoda</taxon>
        <taxon>Crustacea</taxon>
        <taxon>Multicrustacea</taxon>
        <taxon>Malacostraca</taxon>
        <taxon>Eumalacostraca</taxon>
        <taxon>Eucarida</taxon>
        <taxon>Decapoda</taxon>
        <taxon>Pleocyemata</taxon>
        <taxon>Caridea</taxon>
        <taxon>Atyoidea</taxon>
        <taxon>Atyidae</taxon>
        <taxon>Halocaridina</taxon>
    </lineage>
</organism>
<dbReference type="EMBL" id="JAXCGZ010015221">
    <property type="protein sequence ID" value="KAK7070840.1"/>
    <property type="molecule type" value="Genomic_DNA"/>
</dbReference>
<gene>
    <name evidence="1" type="ORF">SK128_002683</name>
</gene>
<comment type="caution">
    <text evidence="1">The sequence shown here is derived from an EMBL/GenBank/DDBJ whole genome shotgun (WGS) entry which is preliminary data.</text>
</comment>
<dbReference type="Proteomes" id="UP001381693">
    <property type="component" value="Unassembled WGS sequence"/>
</dbReference>
<sequence length="55" mass="6262">MGVRIELAAKVDMNVLRWFGHVERMDDERLLKKVMLNCEMLMVLSETALGIARGA</sequence>
<accession>A0AAN9A398</accession>
<evidence type="ECO:0000313" key="2">
    <source>
        <dbReference type="Proteomes" id="UP001381693"/>
    </source>
</evidence>
<protein>
    <submittedName>
        <fullName evidence="1">Uncharacterized protein</fullName>
    </submittedName>
</protein>
<proteinExistence type="predicted"/>
<keyword evidence="2" id="KW-1185">Reference proteome</keyword>
<dbReference type="AlphaFoldDB" id="A0AAN9A398"/>
<name>A0AAN9A398_HALRR</name>
<reference evidence="1 2" key="1">
    <citation type="submission" date="2023-11" db="EMBL/GenBank/DDBJ databases">
        <title>Halocaridina rubra genome assembly.</title>
        <authorList>
            <person name="Smith C."/>
        </authorList>
    </citation>
    <scope>NUCLEOTIDE SEQUENCE [LARGE SCALE GENOMIC DNA]</scope>
    <source>
        <strain evidence="1">EP-1</strain>
        <tissue evidence="1">Whole</tissue>
    </source>
</reference>
<evidence type="ECO:0000313" key="1">
    <source>
        <dbReference type="EMBL" id="KAK7070840.1"/>
    </source>
</evidence>